<dbReference type="Pfam" id="PF13424">
    <property type="entry name" value="TPR_12"/>
    <property type="match status" value="1"/>
</dbReference>
<name>A0A365KUZ6_9BACL</name>
<organism evidence="1 2">
    <name type="scientific">Planococcus halotolerans</name>
    <dbReference type="NCBI Taxonomy" id="2233542"/>
    <lineage>
        <taxon>Bacteria</taxon>
        <taxon>Bacillati</taxon>
        <taxon>Bacillota</taxon>
        <taxon>Bacilli</taxon>
        <taxon>Bacillales</taxon>
        <taxon>Caryophanaceae</taxon>
        <taxon>Planococcus</taxon>
    </lineage>
</organism>
<accession>A0A365KUZ6</accession>
<dbReference type="Gene3D" id="1.25.40.10">
    <property type="entry name" value="Tetratricopeptide repeat domain"/>
    <property type="match status" value="1"/>
</dbReference>
<dbReference type="RefSeq" id="WP_112223957.1">
    <property type="nucleotide sequence ID" value="NZ_CP047673.1"/>
</dbReference>
<keyword evidence="2" id="KW-1185">Reference proteome</keyword>
<dbReference type="SUPFAM" id="SSF48452">
    <property type="entry name" value="TPR-like"/>
    <property type="match status" value="2"/>
</dbReference>
<reference evidence="1 2" key="1">
    <citation type="submission" date="2018-06" db="EMBL/GenBank/DDBJ databases">
        <title>The draft genome sequences of strains SCU63 and S1.</title>
        <authorList>
            <person name="Gan L."/>
        </authorList>
    </citation>
    <scope>NUCLEOTIDE SEQUENCE [LARGE SCALE GENOMIC DNA]</scope>
    <source>
        <strain evidence="1 2">SCU63</strain>
    </source>
</reference>
<evidence type="ECO:0000313" key="2">
    <source>
        <dbReference type="Proteomes" id="UP000251002"/>
    </source>
</evidence>
<dbReference type="AlphaFoldDB" id="A0A365KUZ6"/>
<proteinExistence type="predicted"/>
<comment type="caution">
    <text evidence="1">The sequence shown here is derived from an EMBL/GenBank/DDBJ whole genome shotgun (WGS) entry which is preliminary data.</text>
</comment>
<dbReference type="EMBL" id="QLZR01000004">
    <property type="protein sequence ID" value="RAZ76791.1"/>
    <property type="molecule type" value="Genomic_DNA"/>
</dbReference>
<evidence type="ECO:0000313" key="1">
    <source>
        <dbReference type="EMBL" id="RAZ76791.1"/>
    </source>
</evidence>
<sequence>MQELNVAFDLFDKGEFQEAEEIYLSCLRSIPDKTSTSYKAALNGLGYVKSFQGQFGKAAAYYQELLEISKRESNLKEEAMALHQLGMVERMAGNYQRATDFFTAEGEIWTRHFPDFYVGFAANFYERGSIAIKEKKYTEATILLNQSLEYAVLAESLVAQGCAYRGMGELGVATSNFNEAENAFQKALSAFKEAEDRVAVEEIQRLLELHGDAVSKEGEV</sequence>
<gene>
    <name evidence="1" type="ORF">DP120_12240</name>
</gene>
<dbReference type="Proteomes" id="UP000251002">
    <property type="component" value="Unassembled WGS sequence"/>
</dbReference>
<protein>
    <submittedName>
        <fullName evidence="1">Uncharacterized protein</fullName>
    </submittedName>
</protein>
<dbReference type="InterPro" id="IPR011990">
    <property type="entry name" value="TPR-like_helical_dom_sf"/>
</dbReference>